<comment type="similarity">
    <text evidence="8">Belongs to the binding-protein-dependent transport system permease family. LivHM subfamily.</text>
</comment>
<keyword evidence="5" id="KW-0029">Amino-acid transport</keyword>
<feature type="transmembrane region" description="Helical" evidence="9">
    <location>
        <begin position="201"/>
        <end position="220"/>
    </location>
</feature>
<name>A0ABD5R6L9_9EURY</name>
<feature type="transmembrane region" description="Helical" evidence="9">
    <location>
        <begin position="109"/>
        <end position="135"/>
    </location>
</feature>
<dbReference type="AlphaFoldDB" id="A0ABD5R6L9"/>
<evidence type="ECO:0000256" key="4">
    <source>
        <dbReference type="ARBA" id="ARBA00022692"/>
    </source>
</evidence>
<evidence type="ECO:0000256" key="7">
    <source>
        <dbReference type="ARBA" id="ARBA00023136"/>
    </source>
</evidence>
<proteinExistence type="inferred from homology"/>
<keyword evidence="3" id="KW-1003">Cell membrane</keyword>
<comment type="caution">
    <text evidence="10">The sequence shown here is derived from an EMBL/GenBank/DDBJ whole genome shotgun (WGS) entry which is preliminary data.</text>
</comment>
<keyword evidence="4 9" id="KW-0812">Transmembrane</keyword>
<organism evidence="10 11">
    <name type="scientific">Salinirubrum litoreum</name>
    <dbReference type="NCBI Taxonomy" id="1126234"/>
    <lineage>
        <taxon>Archaea</taxon>
        <taxon>Methanobacteriati</taxon>
        <taxon>Methanobacteriota</taxon>
        <taxon>Stenosarchaea group</taxon>
        <taxon>Halobacteria</taxon>
        <taxon>Halobacteriales</taxon>
        <taxon>Haloferacaceae</taxon>
        <taxon>Salinirubrum</taxon>
    </lineage>
</organism>
<dbReference type="PANTHER" id="PTHR11795:SF442">
    <property type="entry name" value="ABC TRANSPORTER ATP-BINDING PROTEIN"/>
    <property type="match status" value="1"/>
</dbReference>
<feature type="transmembrane region" description="Helical" evidence="9">
    <location>
        <begin position="327"/>
        <end position="345"/>
    </location>
</feature>
<keyword evidence="11" id="KW-1185">Reference proteome</keyword>
<evidence type="ECO:0000256" key="3">
    <source>
        <dbReference type="ARBA" id="ARBA00022475"/>
    </source>
</evidence>
<evidence type="ECO:0000313" key="10">
    <source>
        <dbReference type="EMBL" id="MFC5365653.1"/>
    </source>
</evidence>
<dbReference type="CDD" id="cd06582">
    <property type="entry name" value="TM_PBP1_LivH_like"/>
    <property type="match status" value="1"/>
</dbReference>
<dbReference type="InterPro" id="IPR052157">
    <property type="entry name" value="BCAA_transport_permease"/>
</dbReference>
<dbReference type="Proteomes" id="UP001596201">
    <property type="component" value="Unassembled WGS sequence"/>
</dbReference>
<evidence type="ECO:0000256" key="9">
    <source>
        <dbReference type="SAM" id="Phobius"/>
    </source>
</evidence>
<feature type="transmembrane region" description="Helical" evidence="9">
    <location>
        <begin position="147"/>
        <end position="170"/>
    </location>
</feature>
<dbReference type="GO" id="GO:0005886">
    <property type="term" value="C:plasma membrane"/>
    <property type="evidence" value="ECO:0007669"/>
    <property type="project" value="UniProtKB-SubCell"/>
</dbReference>
<dbReference type="GO" id="GO:0006865">
    <property type="term" value="P:amino acid transport"/>
    <property type="evidence" value="ECO:0007669"/>
    <property type="project" value="UniProtKB-KW"/>
</dbReference>
<gene>
    <name evidence="10" type="ORF">ACFPJ5_01795</name>
</gene>
<feature type="transmembrane region" description="Helical" evidence="9">
    <location>
        <begin position="250"/>
        <end position="270"/>
    </location>
</feature>
<keyword evidence="7 9" id="KW-0472">Membrane</keyword>
<evidence type="ECO:0000256" key="2">
    <source>
        <dbReference type="ARBA" id="ARBA00022448"/>
    </source>
</evidence>
<evidence type="ECO:0000256" key="5">
    <source>
        <dbReference type="ARBA" id="ARBA00022970"/>
    </source>
</evidence>
<dbReference type="InterPro" id="IPR001851">
    <property type="entry name" value="ABC_transp_permease"/>
</dbReference>
<evidence type="ECO:0000256" key="1">
    <source>
        <dbReference type="ARBA" id="ARBA00004651"/>
    </source>
</evidence>
<dbReference type="EMBL" id="JBHSKX010000001">
    <property type="protein sequence ID" value="MFC5365653.1"/>
    <property type="molecule type" value="Genomic_DNA"/>
</dbReference>
<feature type="transmembrane region" description="Helical" evidence="9">
    <location>
        <begin position="56"/>
        <end position="76"/>
    </location>
</feature>
<evidence type="ECO:0000256" key="8">
    <source>
        <dbReference type="ARBA" id="ARBA00037998"/>
    </source>
</evidence>
<dbReference type="RefSeq" id="WP_227229060.1">
    <property type="nucleotide sequence ID" value="NZ_JAJCVJ010000001.1"/>
</dbReference>
<reference evidence="10 11" key="1">
    <citation type="journal article" date="2019" name="Int. J. Syst. Evol. Microbiol.">
        <title>The Global Catalogue of Microorganisms (GCM) 10K type strain sequencing project: providing services to taxonomists for standard genome sequencing and annotation.</title>
        <authorList>
            <consortium name="The Broad Institute Genomics Platform"/>
            <consortium name="The Broad Institute Genome Sequencing Center for Infectious Disease"/>
            <person name="Wu L."/>
            <person name="Ma J."/>
        </authorList>
    </citation>
    <scope>NUCLEOTIDE SEQUENCE [LARGE SCALE GENOMIC DNA]</scope>
    <source>
        <strain evidence="10 11">CGMCC 1.12237</strain>
    </source>
</reference>
<dbReference type="PANTHER" id="PTHR11795">
    <property type="entry name" value="BRANCHED-CHAIN AMINO ACID TRANSPORT SYSTEM PERMEASE PROTEIN LIVH"/>
    <property type="match status" value="1"/>
</dbReference>
<accession>A0ABD5R6L9</accession>
<feature type="transmembrane region" description="Helical" evidence="9">
    <location>
        <begin position="83"/>
        <end position="103"/>
    </location>
</feature>
<keyword evidence="6 9" id="KW-1133">Transmembrane helix</keyword>
<protein>
    <submittedName>
        <fullName evidence="10">Branched-chain amino acid ABC transporter permease</fullName>
    </submittedName>
</protein>
<evidence type="ECO:0000256" key="6">
    <source>
        <dbReference type="ARBA" id="ARBA00022989"/>
    </source>
</evidence>
<comment type="subcellular location">
    <subcellularLocation>
        <location evidence="1">Cell membrane</location>
        <topology evidence="1">Multi-pass membrane protein</topology>
    </subcellularLocation>
</comment>
<dbReference type="Pfam" id="PF02653">
    <property type="entry name" value="BPD_transp_2"/>
    <property type="match status" value="1"/>
</dbReference>
<evidence type="ECO:0000313" key="11">
    <source>
        <dbReference type="Proteomes" id="UP001596201"/>
    </source>
</evidence>
<sequence length="359" mass="37602">MTLTALLLTTLFEPITLASATALDATVPLVGFFEALVDFLAPETLASVVVNGLAKAALYIMLAAGLTLIFGLMGVLNFAHGSLTMIGAYLGGLVMVLLVGSATGSLGRLALFFVAIVVVFGLLIALGGVLEVGLIRRLYDRPPIYQILLTFGVTLTLDELARIVVAFYGLQPISDWQAALATKPAILTQSLPLGPINASGLAGFQILAGVVTVAGIYGFLTQTRYGLYIRAGSEDTEMAQALGIDVRRTFTVVFALGAGIAGIAGVFLMWDPRWGASVPLAAETLLPAFVVVIVGGLGTFRGTVVAGLLVGLVDASMTWWFQNAVNFTGLPQMTIFLILVLMLIVKPQGIFGVEEVGGH</sequence>
<keyword evidence="2" id="KW-0813">Transport</keyword>